<dbReference type="KEGG" id="npi:G7071_06655"/>
<dbReference type="EMBL" id="CP049866">
    <property type="protein sequence ID" value="QIK75153.1"/>
    <property type="molecule type" value="Genomic_DNA"/>
</dbReference>
<gene>
    <name evidence="6" type="ORF">G7071_06655</name>
</gene>
<dbReference type="Gene3D" id="1.10.10.10">
    <property type="entry name" value="Winged helix-like DNA-binding domain superfamily/Winged helix DNA-binding domain"/>
    <property type="match status" value="1"/>
</dbReference>
<evidence type="ECO:0000256" key="3">
    <source>
        <dbReference type="ARBA" id="ARBA00023082"/>
    </source>
</evidence>
<dbReference type="GO" id="GO:0003677">
    <property type="term" value="F:DNA binding"/>
    <property type="evidence" value="ECO:0007669"/>
    <property type="project" value="InterPro"/>
</dbReference>
<feature type="domain" description="RNA polymerase sigma factor 70 region 4 type 2" evidence="5">
    <location>
        <begin position="129"/>
        <end position="174"/>
    </location>
</feature>
<dbReference type="AlphaFoldDB" id="A0A6G7YED3"/>
<comment type="similarity">
    <text evidence="1">Belongs to the sigma-70 factor family. ECF subfamily.</text>
</comment>
<keyword evidence="2" id="KW-0805">Transcription regulation</keyword>
<evidence type="ECO:0000256" key="1">
    <source>
        <dbReference type="ARBA" id="ARBA00010641"/>
    </source>
</evidence>
<keyword evidence="4" id="KW-0804">Transcription</keyword>
<evidence type="ECO:0000256" key="2">
    <source>
        <dbReference type="ARBA" id="ARBA00023015"/>
    </source>
</evidence>
<accession>A0A6G7YED3</accession>
<proteinExistence type="inferred from homology"/>
<evidence type="ECO:0000313" key="7">
    <source>
        <dbReference type="Proteomes" id="UP000502035"/>
    </source>
</evidence>
<evidence type="ECO:0000313" key="6">
    <source>
        <dbReference type="EMBL" id="QIK75153.1"/>
    </source>
</evidence>
<dbReference type="InterPro" id="IPR013249">
    <property type="entry name" value="RNA_pol_sigma70_r4_t2"/>
</dbReference>
<dbReference type="GO" id="GO:0016987">
    <property type="term" value="F:sigma factor activity"/>
    <property type="evidence" value="ECO:0007669"/>
    <property type="project" value="UniProtKB-KW"/>
</dbReference>
<name>A0A6G7YED3_9ACTN</name>
<sequence length="183" mass="20307">MGSWSVNNYMTTSIDWVHEIDASLVGTPLDWRCPPSAAFFDYAAERGPYVRRLAHAICCDWTQAETLSLAILTSLQLGWSRIGDPARADEFVHRALGNAVVTDSPTPRSCNARGDDYPFEDESLLFDGLQSLTVIQRKALVLHHWLDVSVPDVADILQITAAEVQRHAARARSAINFLMLEPA</sequence>
<dbReference type="InterPro" id="IPR036388">
    <property type="entry name" value="WH-like_DNA-bd_sf"/>
</dbReference>
<evidence type="ECO:0000256" key="4">
    <source>
        <dbReference type="ARBA" id="ARBA00023163"/>
    </source>
</evidence>
<dbReference type="Proteomes" id="UP000502035">
    <property type="component" value="Chromosome"/>
</dbReference>
<dbReference type="Pfam" id="PF08281">
    <property type="entry name" value="Sigma70_r4_2"/>
    <property type="match status" value="1"/>
</dbReference>
<keyword evidence="7" id="KW-1185">Reference proteome</keyword>
<dbReference type="RefSeq" id="WP_166316468.1">
    <property type="nucleotide sequence ID" value="NZ_CP049866.1"/>
</dbReference>
<evidence type="ECO:0000259" key="5">
    <source>
        <dbReference type="Pfam" id="PF08281"/>
    </source>
</evidence>
<dbReference type="SUPFAM" id="SSF88659">
    <property type="entry name" value="Sigma3 and sigma4 domains of RNA polymerase sigma factors"/>
    <property type="match status" value="1"/>
</dbReference>
<protein>
    <recommendedName>
        <fullName evidence="5">RNA polymerase sigma factor 70 region 4 type 2 domain-containing protein</fullName>
    </recommendedName>
</protein>
<organism evidence="6 7">
    <name type="scientific">Nocardioides piscis</name>
    <dbReference type="NCBI Taxonomy" id="2714938"/>
    <lineage>
        <taxon>Bacteria</taxon>
        <taxon>Bacillati</taxon>
        <taxon>Actinomycetota</taxon>
        <taxon>Actinomycetes</taxon>
        <taxon>Propionibacteriales</taxon>
        <taxon>Nocardioidaceae</taxon>
        <taxon>Nocardioides</taxon>
    </lineage>
</organism>
<dbReference type="GO" id="GO:0006352">
    <property type="term" value="P:DNA-templated transcription initiation"/>
    <property type="evidence" value="ECO:0007669"/>
    <property type="project" value="InterPro"/>
</dbReference>
<dbReference type="InterPro" id="IPR013324">
    <property type="entry name" value="RNA_pol_sigma_r3/r4-like"/>
</dbReference>
<reference evidence="6 7" key="1">
    <citation type="submission" date="2020-03" db="EMBL/GenBank/DDBJ databases">
        <title>Nocardioides sp. nov., isolated from fish.</title>
        <authorList>
            <person name="Hyun D.-W."/>
            <person name="Bae J.-W."/>
        </authorList>
    </citation>
    <scope>NUCLEOTIDE SEQUENCE [LARGE SCALE GENOMIC DNA]</scope>
    <source>
        <strain evidence="6 7">HDW12A</strain>
    </source>
</reference>
<keyword evidence="3" id="KW-0731">Sigma factor</keyword>